<organism evidence="7 8">
    <name type="scientific">Coturnix japonica</name>
    <name type="common">Japanese quail</name>
    <name type="synonym">Coturnix coturnix japonica</name>
    <dbReference type="NCBI Taxonomy" id="93934"/>
    <lineage>
        <taxon>Eukaryota</taxon>
        <taxon>Metazoa</taxon>
        <taxon>Chordata</taxon>
        <taxon>Craniata</taxon>
        <taxon>Vertebrata</taxon>
        <taxon>Euteleostomi</taxon>
        <taxon>Archelosauria</taxon>
        <taxon>Archosauria</taxon>
        <taxon>Dinosauria</taxon>
        <taxon>Saurischia</taxon>
        <taxon>Theropoda</taxon>
        <taxon>Coelurosauria</taxon>
        <taxon>Aves</taxon>
        <taxon>Neognathae</taxon>
        <taxon>Galloanserae</taxon>
        <taxon>Galliformes</taxon>
        <taxon>Phasianidae</taxon>
        <taxon>Perdicinae</taxon>
        <taxon>Coturnix</taxon>
    </lineage>
</organism>
<accession>A0A8C2YF68</accession>
<dbReference type="InterPro" id="IPR036875">
    <property type="entry name" value="Znf_CCHC_sf"/>
</dbReference>
<evidence type="ECO:0000256" key="5">
    <source>
        <dbReference type="SAM" id="MobiDB-lite"/>
    </source>
</evidence>
<dbReference type="SUPFAM" id="SSF57756">
    <property type="entry name" value="Retrovirus zinc finger-like domains"/>
    <property type="match status" value="1"/>
</dbReference>
<evidence type="ECO:0000256" key="3">
    <source>
        <dbReference type="ARBA" id="ARBA00022833"/>
    </source>
</evidence>
<evidence type="ECO:0000256" key="4">
    <source>
        <dbReference type="PROSITE-ProRule" id="PRU00047"/>
    </source>
</evidence>
<reference evidence="7" key="2">
    <citation type="submission" date="2025-08" db="UniProtKB">
        <authorList>
            <consortium name="Ensembl"/>
        </authorList>
    </citation>
    <scope>IDENTIFICATION</scope>
</reference>
<keyword evidence="3" id="KW-0862">Zinc</keyword>
<dbReference type="SUPFAM" id="SSF47353">
    <property type="entry name" value="Retrovirus capsid dimerization domain-like"/>
    <property type="match status" value="1"/>
</dbReference>
<evidence type="ECO:0000256" key="2">
    <source>
        <dbReference type="ARBA" id="ARBA00022771"/>
    </source>
</evidence>
<keyword evidence="1" id="KW-0479">Metal-binding</keyword>
<name>A0A8C2YF68_COTJA</name>
<feature type="compositionally biased region" description="Polar residues" evidence="5">
    <location>
        <begin position="331"/>
        <end position="357"/>
    </location>
</feature>
<dbReference type="GO" id="GO:0016032">
    <property type="term" value="P:viral process"/>
    <property type="evidence" value="ECO:0007669"/>
    <property type="project" value="InterPro"/>
</dbReference>
<dbReference type="PANTHER" id="PTHR40389:SF3">
    <property type="entry name" value="IGE-BINDING PROTEIN"/>
    <property type="match status" value="1"/>
</dbReference>
<dbReference type="Gene3D" id="4.10.60.10">
    <property type="entry name" value="Zinc finger, CCHC-type"/>
    <property type="match status" value="1"/>
</dbReference>
<proteinExistence type="predicted"/>
<dbReference type="InterPro" id="IPR001878">
    <property type="entry name" value="Znf_CCHC"/>
</dbReference>
<dbReference type="GO" id="GO:0008270">
    <property type="term" value="F:zinc ion binding"/>
    <property type="evidence" value="ECO:0007669"/>
    <property type="project" value="UniProtKB-KW"/>
</dbReference>
<dbReference type="GeneTree" id="ENSGT01150000287092"/>
<dbReference type="InterPro" id="IPR008916">
    <property type="entry name" value="Retrov_capsid_C"/>
</dbReference>
<feature type="domain" description="CCHC-type" evidence="6">
    <location>
        <begin position="295"/>
        <end position="311"/>
    </location>
</feature>
<dbReference type="PROSITE" id="PS50158">
    <property type="entry name" value="ZF_CCHC"/>
    <property type="match status" value="2"/>
</dbReference>
<dbReference type="Gene3D" id="1.10.375.10">
    <property type="entry name" value="Human Immunodeficiency Virus Type 1 Capsid Protein"/>
    <property type="match status" value="1"/>
</dbReference>
<keyword evidence="8" id="KW-1185">Reference proteome</keyword>
<protein>
    <recommendedName>
        <fullName evidence="6">CCHC-type domain-containing protein</fullName>
    </recommendedName>
</protein>
<dbReference type="Pfam" id="PF00607">
    <property type="entry name" value="Gag_p24"/>
    <property type="match status" value="1"/>
</dbReference>
<feature type="domain" description="CCHC-type" evidence="6">
    <location>
        <begin position="270"/>
        <end position="283"/>
    </location>
</feature>
<evidence type="ECO:0000313" key="7">
    <source>
        <dbReference type="Ensembl" id="ENSCJPP00005022021.1"/>
    </source>
</evidence>
<dbReference type="GO" id="GO:0003676">
    <property type="term" value="F:nucleic acid binding"/>
    <property type="evidence" value="ECO:0007669"/>
    <property type="project" value="InterPro"/>
</dbReference>
<dbReference type="Gene3D" id="1.10.1200.30">
    <property type="match status" value="1"/>
</dbReference>
<dbReference type="Proteomes" id="UP000694412">
    <property type="component" value="Chromosome 1"/>
</dbReference>
<reference evidence="7" key="3">
    <citation type="submission" date="2025-09" db="UniProtKB">
        <authorList>
            <consortium name="Ensembl"/>
        </authorList>
    </citation>
    <scope>IDENTIFICATION</scope>
</reference>
<sequence>MREVGLKERDWAVFPIVVKQEGPVWVPLEAKAVARFIEAIDKKGLRSPMTMSAFEALVAPGPLLPYDIESLMRVALEPVQFTVWKEEWIIQLKAVLAQAARDPQHPANGKEGDPKTDLMRLSGSSADLAGSAERQLRDLRPGELLATTGAATSAFIHFIRKAEPVAPWSEIMQGPSESFSEFANRLIRAVEGSELPKEALTSVIKDCLKQKAHKEIKDIIRAAPEDLETPGEIIKYVLDKQQTTPLSSEGLASAWLSVMAIQNDRKNGPCFKCGQTGHYKTQCTAKEEGHRSREKCQACGKLGHEARQCRKYVIMPQGNDFGRAPQALGPSHNQAVGPTIPSNSFRGRGQTSRPQWR</sequence>
<dbReference type="SUPFAM" id="SSF47943">
    <property type="entry name" value="Retrovirus capsid protein, N-terminal core domain"/>
    <property type="match status" value="1"/>
</dbReference>
<feature type="region of interest" description="Disordered" evidence="5">
    <location>
        <begin position="322"/>
        <end position="357"/>
    </location>
</feature>
<dbReference type="Ensembl" id="ENSCJPT00005030199.1">
    <property type="protein sequence ID" value="ENSCJPP00005022021.1"/>
    <property type="gene ID" value="ENSCJPG00005017593.1"/>
</dbReference>
<evidence type="ECO:0000259" key="6">
    <source>
        <dbReference type="PROSITE" id="PS50158"/>
    </source>
</evidence>
<evidence type="ECO:0000256" key="1">
    <source>
        <dbReference type="ARBA" id="ARBA00022723"/>
    </source>
</evidence>
<dbReference type="SMART" id="SM00343">
    <property type="entry name" value="ZnF_C2HC"/>
    <property type="match status" value="2"/>
</dbReference>
<dbReference type="PANTHER" id="PTHR40389">
    <property type="entry name" value="ENDOGENOUS RETROVIRUS GROUP K MEMBER 24 GAG POLYPROTEIN-RELATED"/>
    <property type="match status" value="1"/>
</dbReference>
<dbReference type="InterPro" id="IPR008919">
    <property type="entry name" value="Retrov_capsid_N"/>
</dbReference>
<keyword evidence="2 4" id="KW-0863">Zinc-finger</keyword>
<dbReference type="Pfam" id="PF00098">
    <property type="entry name" value="zf-CCHC"/>
    <property type="match status" value="1"/>
</dbReference>
<dbReference type="AlphaFoldDB" id="A0A8C2YF68"/>
<dbReference type="InterPro" id="IPR050195">
    <property type="entry name" value="Primate_lentivir_Gag_pol-like"/>
</dbReference>
<reference evidence="7" key="1">
    <citation type="submission" date="2015-11" db="EMBL/GenBank/DDBJ databases">
        <authorList>
            <consortium name="International Coturnix japonica Genome Analysis Consortium"/>
            <person name="Warren W."/>
            <person name="Burt D.W."/>
            <person name="Antin P.B."/>
            <person name="Lanford R."/>
            <person name="Gros J."/>
            <person name="Wilson R.K."/>
        </authorList>
    </citation>
    <scope>NUCLEOTIDE SEQUENCE [LARGE SCALE GENOMIC DNA]</scope>
</reference>
<evidence type="ECO:0000313" key="8">
    <source>
        <dbReference type="Proteomes" id="UP000694412"/>
    </source>
</evidence>